<organism evidence="1 2">
    <name type="scientific">Cylicostephanus goldi</name>
    <name type="common">Nematode worm</name>
    <dbReference type="NCBI Taxonomy" id="71465"/>
    <lineage>
        <taxon>Eukaryota</taxon>
        <taxon>Metazoa</taxon>
        <taxon>Ecdysozoa</taxon>
        <taxon>Nematoda</taxon>
        <taxon>Chromadorea</taxon>
        <taxon>Rhabditida</taxon>
        <taxon>Rhabditina</taxon>
        <taxon>Rhabditomorpha</taxon>
        <taxon>Strongyloidea</taxon>
        <taxon>Strongylidae</taxon>
        <taxon>Cylicostephanus</taxon>
    </lineage>
</organism>
<gene>
    <name evidence="1" type="ORF">CGOC_LOCUS12997</name>
</gene>
<dbReference type="EMBL" id="UYRV01127455">
    <property type="protein sequence ID" value="VDN35686.1"/>
    <property type="molecule type" value="Genomic_DNA"/>
</dbReference>
<dbReference type="AlphaFoldDB" id="A0A3P7QXS9"/>
<proteinExistence type="predicted"/>
<evidence type="ECO:0000313" key="1">
    <source>
        <dbReference type="EMBL" id="VDN35686.1"/>
    </source>
</evidence>
<protein>
    <submittedName>
        <fullName evidence="1">Uncharacterized protein</fullName>
    </submittedName>
</protein>
<dbReference type="Proteomes" id="UP000271889">
    <property type="component" value="Unassembled WGS sequence"/>
</dbReference>
<sequence length="82" mass="9087">MIITTVHSYVVITVDFVLKSDDDTCLPITMQATSVIVFSICLCYIESFPADAMIGIEFPGTERNERDAVEPKLIGVRDFNGL</sequence>
<evidence type="ECO:0000313" key="2">
    <source>
        <dbReference type="Proteomes" id="UP000271889"/>
    </source>
</evidence>
<reference evidence="1 2" key="1">
    <citation type="submission" date="2018-11" db="EMBL/GenBank/DDBJ databases">
        <authorList>
            <consortium name="Pathogen Informatics"/>
        </authorList>
    </citation>
    <scope>NUCLEOTIDE SEQUENCE [LARGE SCALE GENOMIC DNA]</scope>
</reference>
<keyword evidence="2" id="KW-1185">Reference proteome</keyword>
<accession>A0A3P7QXS9</accession>
<name>A0A3P7QXS9_CYLGO</name>